<dbReference type="HOGENOM" id="CLU_2041191_0_0_1"/>
<proteinExistence type="predicted"/>
<dbReference type="Gramene" id="ERN17447">
    <property type="protein sequence ID" value="ERN17447"/>
    <property type="gene ID" value="AMTR_s00037p00237420"/>
</dbReference>
<organism evidence="2 3">
    <name type="scientific">Amborella trichopoda</name>
    <dbReference type="NCBI Taxonomy" id="13333"/>
    <lineage>
        <taxon>Eukaryota</taxon>
        <taxon>Viridiplantae</taxon>
        <taxon>Streptophyta</taxon>
        <taxon>Embryophyta</taxon>
        <taxon>Tracheophyta</taxon>
        <taxon>Spermatophyta</taxon>
        <taxon>Magnoliopsida</taxon>
        <taxon>Amborellales</taxon>
        <taxon>Amborellaceae</taxon>
        <taxon>Amborella</taxon>
    </lineage>
</organism>
<feature type="compositionally biased region" description="Low complexity" evidence="1">
    <location>
        <begin position="21"/>
        <end position="33"/>
    </location>
</feature>
<evidence type="ECO:0000256" key="1">
    <source>
        <dbReference type="SAM" id="MobiDB-lite"/>
    </source>
</evidence>
<feature type="region of interest" description="Disordered" evidence="1">
    <location>
        <begin position="1"/>
        <end position="121"/>
    </location>
</feature>
<evidence type="ECO:0000313" key="3">
    <source>
        <dbReference type="Proteomes" id="UP000017836"/>
    </source>
</evidence>
<feature type="compositionally biased region" description="Basic and acidic residues" evidence="1">
    <location>
        <begin position="58"/>
        <end position="114"/>
    </location>
</feature>
<reference evidence="3" key="1">
    <citation type="journal article" date="2013" name="Science">
        <title>The Amborella genome and the evolution of flowering plants.</title>
        <authorList>
            <consortium name="Amborella Genome Project"/>
        </authorList>
    </citation>
    <scope>NUCLEOTIDE SEQUENCE [LARGE SCALE GENOMIC DNA]</scope>
</reference>
<feature type="compositionally biased region" description="Basic and acidic residues" evidence="1">
    <location>
        <begin position="34"/>
        <end position="48"/>
    </location>
</feature>
<keyword evidence="3" id="KW-1185">Reference proteome</keyword>
<dbReference type="EMBL" id="KI392350">
    <property type="protein sequence ID" value="ERN17447.1"/>
    <property type="molecule type" value="Genomic_DNA"/>
</dbReference>
<dbReference type="AlphaFoldDB" id="U5D7Q0"/>
<sequence>MASRAVRKSYPNPVLPRRSRTSMVSVTTVSKSSQARDTDLSEKGKEPADSASQKAKKMASDLSEKGKESMKIPTELSERGKESMKSASEKGKGLKKVRDALETAKENDKGERARGQRRCQS</sequence>
<evidence type="ECO:0000313" key="2">
    <source>
        <dbReference type="EMBL" id="ERN17447.1"/>
    </source>
</evidence>
<protein>
    <submittedName>
        <fullName evidence="2">Uncharacterized protein</fullName>
    </submittedName>
</protein>
<accession>U5D7Q0</accession>
<gene>
    <name evidence="2" type="ORF">AMTR_s00037p00237420</name>
</gene>
<dbReference type="Proteomes" id="UP000017836">
    <property type="component" value="Unassembled WGS sequence"/>
</dbReference>
<name>U5D7Q0_AMBTC</name>